<organism evidence="14 15">
    <name type="scientific">Aliidiomarina sanyensis</name>
    <dbReference type="NCBI Taxonomy" id="1249555"/>
    <lineage>
        <taxon>Bacteria</taxon>
        <taxon>Pseudomonadati</taxon>
        <taxon>Pseudomonadota</taxon>
        <taxon>Gammaproteobacteria</taxon>
        <taxon>Alteromonadales</taxon>
        <taxon>Idiomarinaceae</taxon>
        <taxon>Aliidiomarina</taxon>
    </lineage>
</organism>
<dbReference type="InterPro" id="IPR036412">
    <property type="entry name" value="HAD-like_sf"/>
</dbReference>
<dbReference type="PANTHER" id="PTHR21485:SF6">
    <property type="entry name" value="N-ACYLNEURAMINATE CYTIDYLYLTRANSFERASE-RELATED"/>
    <property type="match status" value="1"/>
</dbReference>
<feature type="binding site" evidence="13">
    <location>
        <position position="32"/>
    </location>
    <ligand>
        <name>Mg(2+)</name>
        <dbReference type="ChEBI" id="CHEBI:18420"/>
    </ligand>
</feature>
<comment type="catalytic activity">
    <reaction evidence="1 12">
        <text>3-deoxy-alpha-D-manno-2-octulosonate-8-phosphate + H2O = 3-deoxy-alpha-D-manno-oct-2-ulosonate + phosphate</text>
        <dbReference type="Rhea" id="RHEA:11500"/>
        <dbReference type="ChEBI" id="CHEBI:15377"/>
        <dbReference type="ChEBI" id="CHEBI:43474"/>
        <dbReference type="ChEBI" id="CHEBI:85985"/>
        <dbReference type="ChEBI" id="CHEBI:85986"/>
        <dbReference type="EC" id="3.1.3.45"/>
    </reaction>
</comment>
<dbReference type="PANTHER" id="PTHR21485">
    <property type="entry name" value="HAD SUPERFAMILY MEMBERS CMAS AND KDSC"/>
    <property type="match status" value="1"/>
</dbReference>
<dbReference type="SFLD" id="SFLDG01136">
    <property type="entry name" value="C1.6:_Phosphoserine_Phosphatas"/>
    <property type="match status" value="1"/>
</dbReference>
<comment type="subunit">
    <text evidence="4 12">Homotetramer.</text>
</comment>
<dbReference type="PIRSF" id="PIRSF006118">
    <property type="entry name" value="KDO8-P_Ptase"/>
    <property type="match status" value="1"/>
</dbReference>
<evidence type="ECO:0000256" key="3">
    <source>
        <dbReference type="ARBA" id="ARBA00005893"/>
    </source>
</evidence>
<name>A0A432WI07_9GAMM</name>
<comment type="caution">
    <text evidence="14">The sequence shown here is derived from an EMBL/GenBank/DDBJ whole genome shotgun (WGS) entry which is preliminary data.</text>
</comment>
<keyword evidence="7 12" id="KW-0479">Metal-binding</keyword>
<dbReference type="EMBL" id="PIPM01000005">
    <property type="protein sequence ID" value="RUO33452.1"/>
    <property type="molecule type" value="Genomic_DNA"/>
</dbReference>
<dbReference type="RefSeq" id="WP_126776761.1">
    <property type="nucleotide sequence ID" value="NZ_PIPM01000005.1"/>
</dbReference>
<dbReference type="Pfam" id="PF08282">
    <property type="entry name" value="Hydrolase_3"/>
    <property type="match status" value="1"/>
</dbReference>
<protein>
    <recommendedName>
        <fullName evidence="6 12">3-deoxy-D-manno-octulosonate 8-phosphate phosphatase KdsC</fullName>
        <ecNumber evidence="5 12">3.1.3.45</ecNumber>
    </recommendedName>
    <alternativeName>
        <fullName evidence="11 12">KDO 8-P phosphatase</fullName>
    </alternativeName>
</protein>
<comment type="cofactor">
    <cofactor evidence="2 12 13">
        <name>Mg(2+)</name>
        <dbReference type="ChEBI" id="CHEBI:18420"/>
    </cofactor>
</comment>
<dbReference type="AlphaFoldDB" id="A0A432WI07"/>
<dbReference type="Gene3D" id="3.40.50.1000">
    <property type="entry name" value="HAD superfamily/HAD-like"/>
    <property type="match status" value="1"/>
</dbReference>
<evidence type="ECO:0000256" key="7">
    <source>
        <dbReference type="ARBA" id="ARBA00022723"/>
    </source>
</evidence>
<evidence type="ECO:0000256" key="11">
    <source>
        <dbReference type="ARBA" id="ARBA00031051"/>
    </source>
</evidence>
<reference evidence="14 15" key="1">
    <citation type="journal article" date="2011" name="Front. Microbiol.">
        <title>Genomic signatures of strain selection and enhancement in Bacillus atrophaeus var. globigii, a historical biowarfare simulant.</title>
        <authorList>
            <person name="Gibbons H.S."/>
            <person name="Broomall S.M."/>
            <person name="McNew L.A."/>
            <person name="Daligault H."/>
            <person name="Chapman C."/>
            <person name="Bruce D."/>
            <person name="Karavis M."/>
            <person name="Krepps M."/>
            <person name="McGregor P.A."/>
            <person name="Hong C."/>
            <person name="Park K.H."/>
            <person name="Akmal A."/>
            <person name="Feldman A."/>
            <person name="Lin J.S."/>
            <person name="Chang W.E."/>
            <person name="Higgs B.W."/>
            <person name="Demirev P."/>
            <person name="Lindquist J."/>
            <person name="Liem A."/>
            <person name="Fochler E."/>
            <person name="Read T.D."/>
            <person name="Tapia R."/>
            <person name="Johnson S."/>
            <person name="Bishop-Lilly K.A."/>
            <person name="Detter C."/>
            <person name="Han C."/>
            <person name="Sozhamannan S."/>
            <person name="Rosenzweig C.N."/>
            <person name="Skowronski E.W."/>
        </authorList>
    </citation>
    <scope>NUCLEOTIDE SEQUENCE [LARGE SCALE GENOMIC DNA]</scope>
    <source>
        <strain evidence="14 15">GYP-17</strain>
    </source>
</reference>
<evidence type="ECO:0000313" key="15">
    <source>
        <dbReference type="Proteomes" id="UP000288405"/>
    </source>
</evidence>
<dbReference type="NCBIfam" id="TIGR01670">
    <property type="entry name" value="KdsC-phosphatas"/>
    <property type="match status" value="1"/>
</dbReference>
<keyword evidence="10 12" id="KW-0448">Lipopolysaccharide biosynthesis</keyword>
<dbReference type="EC" id="3.1.3.45" evidence="5 12"/>
<comment type="function">
    <text evidence="12">Catalyzes the hydrolysis of 3-deoxy-D-manno-octulosonate 8-phosphate (KDO 8-P) to 3-deoxy-D-manno-octulosonate (KDO) and inorganic phosphate.</text>
</comment>
<evidence type="ECO:0000256" key="13">
    <source>
        <dbReference type="PIRSR" id="PIRSR006118-2"/>
    </source>
</evidence>
<dbReference type="InterPro" id="IPR010023">
    <property type="entry name" value="KdsC_fam"/>
</dbReference>
<dbReference type="GO" id="GO:0008781">
    <property type="term" value="F:N-acylneuraminate cytidylyltransferase activity"/>
    <property type="evidence" value="ECO:0007669"/>
    <property type="project" value="TreeGrafter"/>
</dbReference>
<evidence type="ECO:0000256" key="6">
    <source>
        <dbReference type="ARBA" id="ARBA00020092"/>
    </source>
</evidence>
<evidence type="ECO:0000313" key="14">
    <source>
        <dbReference type="EMBL" id="RUO33452.1"/>
    </source>
</evidence>
<proteinExistence type="inferred from homology"/>
<feature type="binding site" evidence="13">
    <location>
        <position position="34"/>
    </location>
    <ligand>
        <name>substrate</name>
    </ligand>
</feature>
<dbReference type="NCBIfam" id="NF007019">
    <property type="entry name" value="PRK09484.1"/>
    <property type="match status" value="1"/>
</dbReference>
<dbReference type="SFLD" id="SFLDS00003">
    <property type="entry name" value="Haloacid_Dehalogenase"/>
    <property type="match status" value="1"/>
</dbReference>
<comment type="similarity">
    <text evidence="3 12">Belongs to the KdsC family.</text>
</comment>
<gene>
    <name evidence="14" type="ORF">CWE11_06305</name>
</gene>
<evidence type="ECO:0000256" key="5">
    <source>
        <dbReference type="ARBA" id="ARBA00013066"/>
    </source>
</evidence>
<dbReference type="CDD" id="cd01630">
    <property type="entry name" value="HAD_KDO-like"/>
    <property type="match status" value="1"/>
</dbReference>
<keyword evidence="15" id="KW-1185">Reference proteome</keyword>
<dbReference type="GO" id="GO:0019143">
    <property type="term" value="F:3-deoxy-manno-octulosonate-8-phosphatase activity"/>
    <property type="evidence" value="ECO:0007669"/>
    <property type="project" value="UniProtKB-UniRule"/>
</dbReference>
<dbReference type="SUPFAM" id="SSF56784">
    <property type="entry name" value="HAD-like"/>
    <property type="match status" value="1"/>
</dbReference>
<dbReference type="SFLD" id="SFLDG01138">
    <property type="entry name" value="C1.6.2:_Deoxy-d-mannose-octulo"/>
    <property type="match status" value="1"/>
</dbReference>
<sequence>MHTHQTHIGTWYGDISSELFEKLAQVQILFCDVDGVFSDGRIYLGNQGEELKAFHTRDGLGVKALMTAGVEVVIVTGRSSRIVEQRMQHLGVRHIIQGEHDKLTAMQRILKDTGIKSEHAAAIGDDLPDIPMLTHAHVGVAVYDAHPAVQQRADYVTQQRGGFGAVRELADLILMSQGKLHQVLESST</sequence>
<dbReference type="Proteomes" id="UP000288405">
    <property type="component" value="Unassembled WGS sequence"/>
</dbReference>
<keyword evidence="8 12" id="KW-0378">Hydrolase</keyword>
<dbReference type="InterPro" id="IPR023214">
    <property type="entry name" value="HAD_sf"/>
</dbReference>
<evidence type="ECO:0000256" key="8">
    <source>
        <dbReference type="ARBA" id="ARBA00022801"/>
    </source>
</evidence>
<dbReference type="GO" id="GO:0046872">
    <property type="term" value="F:metal ion binding"/>
    <property type="evidence" value="ECO:0007669"/>
    <property type="project" value="UniProtKB-UniRule"/>
</dbReference>
<evidence type="ECO:0000256" key="1">
    <source>
        <dbReference type="ARBA" id="ARBA00000898"/>
    </source>
</evidence>
<dbReference type="OrthoDB" id="9805604at2"/>
<evidence type="ECO:0000256" key="10">
    <source>
        <dbReference type="ARBA" id="ARBA00022985"/>
    </source>
</evidence>
<keyword evidence="9 12" id="KW-0460">Magnesium</keyword>
<accession>A0A432WI07</accession>
<evidence type="ECO:0000256" key="4">
    <source>
        <dbReference type="ARBA" id="ARBA00011881"/>
    </source>
</evidence>
<dbReference type="InterPro" id="IPR050793">
    <property type="entry name" value="CMP-NeuNAc_synthase"/>
</dbReference>
<evidence type="ECO:0000256" key="12">
    <source>
        <dbReference type="PIRNR" id="PIRNR006118"/>
    </source>
</evidence>
<evidence type="ECO:0000256" key="2">
    <source>
        <dbReference type="ARBA" id="ARBA00001946"/>
    </source>
</evidence>
<dbReference type="GO" id="GO:0009103">
    <property type="term" value="P:lipopolysaccharide biosynthetic process"/>
    <property type="evidence" value="ECO:0007669"/>
    <property type="project" value="UniProtKB-UniRule"/>
</dbReference>
<dbReference type="FunFam" id="3.40.50.1000:FF:000029">
    <property type="entry name" value="3-deoxy-D-manno-octulosonate 8-phosphate phosphatase KdsC"/>
    <property type="match status" value="1"/>
</dbReference>
<feature type="binding site" evidence="13">
    <location>
        <position position="125"/>
    </location>
    <ligand>
        <name>Mg(2+)</name>
        <dbReference type="ChEBI" id="CHEBI:18420"/>
    </ligand>
</feature>
<evidence type="ECO:0000256" key="9">
    <source>
        <dbReference type="ARBA" id="ARBA00022842"/>
    </source>
</evidence>